<keyword evidence="4" id="KW-1185">Reference proteome</keyword>
<dbReference type="RefSeq" id="WP_140914571.1">
    <property type="nucleotide sequence ID" value="NZ_VHHP01000001.1"/>
</dbReference>
<feature type="domain" description="Lipoprotein-associated type-17" evidence="2">
    <location>
        <begin position="193"/>
        <end position="274"/>
    </location>
</feature>
<name>A0ABY2Z1M2_9BACT</name>
<organism evidence="3 4">
    <name type="scientific">Metamycoplasma neophronis</name>
    <dbReference type="NCBI Taxonomy" id="872983"/>
    <lineage>
        <taxon>Bacteria</taxon>
        <taxon>Bacillati</taxon>
        <taxon>Mycoplasmatota</taxon>
        <taxon>Mycoplasmoidales</taxon>
        <taxon>Metamycoplasmataceae</taxon>
        <taxon>Metamycoplasma</taxon>
    </lineage>
</organism>
<dbReference type="Proteomes" id="UP000316851">
    <property type="component" value="Unassembled WGS sequence"/>
</dbReference>
<gene>
    <name evidence="3" type="ORF">FJR74_00395</name>
</gene>
<protein>
    <recommendedName>
        <fullName evidence="2">Lipoprotein-associated type-17 domain-containing protein</fullName>
    </recommendedName>
</protein>
<evidence type="ECO:0000313" key="3">
    <source>
        <dbReference type="EMBL" id="TPR54718.1"/>
    </source>
</evidence>
<dbReference type="EMBL" id="VHHP01000001">
    <property type="protein sequence ID" value="TPR54718.1"/>
    <property type="molecule type" value="Genomic_DNA"/>
</dbReference>
<feature type="domain" description="Lipoprotein-associated type-17" evidence="2">
    <location>
        <begin position="295"/>
        <end position="372"/>
    </location>
</feature>
<comment type="caution">
    <text evidence="3">The sequence shown here is derived from an EMBL/GenBank/DDBJ whole genome shotgun (WGS) entry which is preliminary data.</text>
</comment>
<sequence length="1813" mass="207048">MTGIDTASILPSEFIKIESNYLFENFDQEKYNISKNFHANDEKGELVVDYFLIQKDVKLNSKIKTIKFVDFDSLTKRGKKEEEKRLNLYLSNLTNLSLKIKKHNFLPSSIKLDDFNTVEDEQIIYIEDILNINDENGTLDLKIYIQSNKDGLQTVKTKSKLITISGFLTVAQNLENIKQEQIKSLNTIISASNIEAFYVGNKQKDNILPSEVLKNEINISSNLDTKTTLNYQIKNKDLTGSIELVFTIEEYNEKLKNNISSTVNKIVLISGFQTIKQRKIETEIAKLNNLINTFDIVQLKESRDKNILPSRLEPGDFVLETKDYRINIFELIPDDDEGKIILKIQLQSNKDEFKNDKVTSNTVELKIKGFKTTRQQFLEDLESSLKSNINAKVHENIVEALYIGQTNQNELLASQITDFNNQVALNAAAPFGTKIISYSTDDDKGLLKITYKLTLDNSDLNKTFESDDTAEVILSGFQTIQQREISEIERTLNIALLNINNLDLINSKIKSNILPKDVIKEDFITNYPEYNISILSLSDVNDDIGQLKITFELITNNVKYPQIKSKATELIIKGFKTTDIYKEEIRSEERQNLNELLKNIDFSVSFINAGDKEKILPNETLINDFSAKTNHEAIFANINSIIANNLNGSVVLKISIFRKNEEINENITSTDEKEIIYSGFETQEHRNIKNEIEFLNSVVITDVNLNNEIDKKSLLPSEVTENNLILNYENYKMVDLNFDYNNDKGSIVLHFKLESTKTDFAGQGLRSRTKEIKVLGFKTTEEKNKEIITKKILSEIEKVLSNITISYTGSKLKSEVLPTEVKYNEDITISEIDSKYQKIISLEPKDSEGILNVSIKLSMQSNELDKLIDSETRTIAITGFDSTINRKKTEIKNQLSRINEQNIDFVVENKSKIFPLELEKNNIKPINEQYPGFDIIIKQISPNVEEASAVVEAIIVSKEFADIKTTITKKITGFLSVVGYISKLTNELNESLASVRFTTNFANQNSKQQNEVLPSEVQKSEIKINFEDDKYSVKLESMSLAANDADGTLNLSFEIQYHEPLLSKLVVSQNHINITMDNFQTELQRKKANVESELKTLLLNNDFVALKSSEYASTKAASEIKSQDLIINSKYQSDKFIASYDFNPNRETGALVLDVILRSRDYDDIVVRAPFNFQLLSDEQKRLNELIAIVELNNDMFSFPDGLRSIADITVKTAADKNEILKILNFDRKISPELNKARIIIDSVSFEINNTKETMILSYHLESTVNPNFSSIVKKISTNILPIRAGFLANEYFKTLKLIPKKEKENDIQYIEPKDLKSIDDIKEFFDIVNEEFDLFEYIKGTITSKLSSYDSINGVAKIKLNITYSTGFFFFATTHYSYDSEEITINNLMNNSRRQQIESQKNAEKNRLDGLLNTIGNEVSELGFAPYTKTDKQMFDLSEFISKYTTATEKIKIISKKYDSNNNIFELKINFESNQNKFKGIKSDTKTIVFNNLPQPLNDEEIQNIVSESIAISNVSAEDLELEKNKLNEKLNKDSKISEKTKTATVESFVAFEKSLEKLISDTSNHVLREFSILIKDQESLKEISSIIYKSYTDTFSEFADLVQSSARLPKAGSWFNVFRNYIEGKYVQPWANKLLRPFYEHKDKFNQIAEIALNKALENSRFDSISNNEIKKQAVLDSINSAINHLFKYYQELNWMGLIHGFGNNGKQPEYSGTRGGKTELSGKWSSSLFDTSKFIEPKYPDSPGLDLTSQLKARIKENKLTQEEVDLILPTATEIVKIFTAMYDYISPIIQSFISTKLVNEVFEVIDKSK</sequence>
<feature type="coiled-coil region" evidence="1">
    <location>
        <begin position="1511"/>
        <end position="1538"/>
    </location>
</feature>
<feature type="domain" description="Lipoprotein-associated type-17" evidence="2">
    <location>
        <begin position="995"/>
        <end position="1081"/>
    </location>
</feature>
<reference evidence="3" key="1">
    <citation type="submission" date="2019-06" db="EMBL/GenBank/DDBJ databases">
        <title>Mycoplasma neophronis type strain whole genome sequence.</title>
        <authorList>
            <person name="Spergser J."/>
        </authorList>
    </citation>
    <scope>NUCLEOTIDE SEQUENCE [LARGE SCALE GENOMIC DNA]</scope>
    <source>
        <strain evidence="3">DSM 24097</strain>
    </source>
</reference>
<feature type="domain" description="Lipoprotein-associated type-17" evidence="2">
    <location>
        <begin position="7"/>
        <end position="71"/>
    </location>
</feature>
<evidence type="ECO:0000259" key="2">
    <source>
        <dbReference type="Pfam" id="PF04200"/>
    </source>
</evidence>
<dbReference type="InterPro" id="IPR007326">
    <property type="entry name" value="Lipoprotein-assoc_dom"/>
</dbReference>
<feature type="domain" description="Lipoprotein-associated type-17" evidence="2">
    <location>
        <begin position="91"/>
        <end position="169"/>
    </location>
</feature>
<dbReference type="Pfam" id="PF04200">
    <property type="entry name" value="Lipoprotein_17"/>
    <property type="match status" value="10"/>
</dbReference>
<keyword evidence="1" id="KW-0175">Coiled coil</keyword>
<feature type="domain" description="Lipoprotein-associated type-17" evidence="2">
    <location>
        <begin position="498"/>
        <end position="577"/>
    </location>
</feature>
<accession>A0ABY2Z1M2</accession>
<evidence type="ECO:0000313" key="4">
    <source>
        <dbReference type="Proteomes" id="UP000316851"/>
    </source>
</evidence>
<evidence type="ECO:0000256" key="1">
    <source>
        <dbReference type="SAM" id="Coils"/>
    </source>
</evidence>
<proteinExistence type="predicted"/>
<feature type="domain" description="Lipoprotein-associated type-17" evidence="2">
    <location>
        <begin position="796"/>
        <end position="881"/>
    </location>
</feature>
<feature type="domain" description="Lipoprotein-associated type-17" evidence="2">
    <location>
        <begin position="1107"/>
        <end position="1159"/>
    </location>
</feature>
<feature type="domain" description="Lipoprotein-associated type-17" evidence="2">
    <location>
        <begin position="397"/>
        <end position="479"/>
    </location>
</feature>
<feature type="domain" description="Lipoprotein-associated type-17" evidence="2">
    <location>
        <begin position="698"/>
        <end position="779"/>
    </location>
</feature>